<dbReference type="Pfam" id="PF25963">
    <property type="entry name" value="Beta-barrel_AAEA"/>
    <property type="match status" value="1"/>
</dbReference>
<comment type="similarity">
    <text evidence="1">Belongs to the membrane fusion protein (MFP) (TC 8.A.1) family.</text>
</comment>
<comment type="caution">
    <text evidence="8">The sequence shown here is derived from an EMBL/GenBank/DDBJ whole genome shotgun (WGS) entry which is preliminary data.</text>
</comment>
<keyword evidence="9" id="KW-1185">Reference proteome</keyword>
<dbReference type="Proteomes" id="UP000294829">
    <property type="component" value="Unassembled WGS sequence"/>
</dbReference>
<accession>A0A4R5VWU7</accession>
<dbReference type="RefSeq" id="WP_133329731.1">
    <property type="nucleotide sequence ID" value="NZ_SMYL01000008.1"/>
</dbReference>
<dbReference type="InterPro" id="IPR006143">
    <property type="entry name" value="RND_pump_MFP"/>
</dbReference>
<gene>
    <name evidence="8" type="ORF">E2I14_14375</name>
</gene>
<dbReference type="InterPro" id="IPR058634">
    <property type="entry name" value="AaeA-lik-b-barrel"/>
</dbReference>
<proteinExistence type="inferred from homology"/>
<evidence type="ECO:0000259" key="7">
    <source>
        <dbReference type="Pfam" id="PF25963"/>
    </source>
</evidence>
<dbReference type="OrthoDB" id="9811754at2"/>
<dbReference type="Gene3D" id="2.40.50.100">
    <property type="match status" value="1"/>
</dbReference>
<feature type="transmembrane region" description="Helical" evidence="5">
    <location>
        <begin position="6"/>
        <end position="24"/>
    </location>
</feature>
<name>A0A4R5VWU7_9BURK</name>
<dbReference type="GO" id="GO:0022857">
    <property type="term" value="F:transmembrane transporter activity"/>
    <property type="evidence" value="ECO:0007669"/>
    <property type="project" value="InterPro"/>
</dbReference>
<evidence type="ECO:0000259" key="6">
    <source>
        <dbReference type="Pfam" id="PF25917"/>
    </source>
</evidence>
<dbReference type="InterPro" id="IPR058625">
    <property type="entry name" value="MdtA-like_BSH"/>
</dbReference>
<keyword evidence="4 5" id="KW-0472">Membrane</keyword>
<dbReference type="Pfam" id="PF25917">
    <property type="entry name" value="BSH_RND"/>
    <property type="match status" value="1"/>
</dbReference>
<dbReference type="SUPFAM" id="SSF111369">
    <property type="entry name" value="HlyD-like secretion proteins"/>
    <property type="match status" value="1"/>
</dbReference>
<keyword evidence="2 5" id="KW-0812">Transmembrane</keyword>
<dbReference type="GO" id="GO:0016020">
    <property type="term" value="C:membrane"/>
    <property type="evidence" value="ECO:0007669"/>
    <property type="project" value="InterPro"/>
</dbReference>
<reference evidence="8 9" key="1">
    <citation type="submission" date="2019-03" db="EMBL/GenBank/DDBJ databases">
        <title>Sapientia aquatica gen. nov., sp. nov., isolated from a crater lake.</title>
        <authorList>
            <person name="Felfoldi T."/>
            <person name="Szabo A."/>
            <person name="Toth E."/>
            <person name="Schumann P."/>
            <person name="Keki Z."/>
            <person name="Marialigeti K."/>
            <person name="Mathe I."/>
        </authorList>
    </citation>
    <scope>NUCLEOTIDE SEQUENCE [LARGE SCALE GENOMIC DNA]</scope>
    <source>
        <strain evidence="8 9">SA-152</strain>
    </source>
</reference>
<evidence type="ECO:0000256" key="3">
    <source>
        <dbReference type="ARBA" id="ARBA00022989"/>
    </source>
</evidence>
<dbReference type="Gene3D" id="2.40.30.170">
    <property type="match status" value="1"/>
</dbReference>
<evidence type="ECO:0000313" key="9">
    <source>
        <dbReference type="Proteomes" id="UP000294829"/>
    </source>
</evidence>
<protein>
    <submittedName>
        <fullName evidence="8">HlyD family secretion protein</fullName>
    </submittedName>
</protein>
<evidence type="ECO:0000256" key="2">
    <source>
        <dbReference type="ARBA" id="ARBA00022692"/>
    </source>
</evidence>
<dbReference type="EMBL" id="SMYL01000008">
    <property type="protein sequence ID" value="TDK63752.1"/>
    <property type="molecule type" value="Genomic_DNA"/>
</dbReference>
<dbReference type="AlphaFoldDB" id="A0A4R5VWU7"/>
<feature type="domain" description="Multidrug resistance protein MdtA-like barrel-sandwich hybrid" evidence="6">
    <location>
        <begin position="45"/>
        <end position="186"/>
    </location>
</feature>
<feature type="domain" description="p-hydroxybenzoic acid efflux pump subunit AaeA-like beta-barrel" evidence="7">
    <location>
        <begin position="189"/>
        <end position="284"/>
    </location>
</feature>
<evidence type="ECO:0000256" key="1">
    <source>
        <dbReference type="ARBA" id="ARBA00009477"/>
    </source>
</evidence>
<evidence type="ECO:0000256" key="5">
    <source>
        <dbReference type="SAM" id="Phobius"/>
    </source>
</evidence>
<dbReference type="PANTHER" id="PTHR30367">
    <property type="entry name" value="P-HYDROXYBENZOIC ACID EFFLUX PUMP SUBUNIT AAEA-RELATED"/>
    <property type="match status" value="1"/>
</dbReference>
<keyword evidence="3 5" id="KW-1133">Transmembrane helix</keyword>
<sequence length="288" mass="32086">MKIIQNLLRVLITLLVLAAAFYLGDRLWKHYMHAPWTRDGRVQANIINVSADVAGHVVEVLVKDNQLVHKGDVLIKIDDQRYRIALAQAEAVLQSRRTDMAQKKRSAERRSKVDDLVVSGEVRELADTQSQVAAALVQEAQQQVAIAKLNLERTEVRAPVDGYITNLLVHQGDYAQTGHPQLALVDKDSFYIFGYFEETKIPLLRNNDPVSITLMSGGQALQGHIESISRAIADRDNPTSAGMLANVNPTFSWVRLAQRIPVRIHIDNVPDNVLLSAGMTCTIIDNKK</sequence>
<evidence type="ECO:0000256" key="4">
    <source>
        <dbReference type="ARBA" id="ARBA00023136"/>
    </source>
</evidence>
<dbReference type="PANTHER" id="PTHR30367:SF12">
    <property type="entry name" value="P-HYDROXYBENZOIC ACID EFFLUX PUMP SUBUNIT AAEA"/>
    <property type="match status" value="1"/>
</dbReference>
<evidence type="ECO:0000313" key="8">
    <source>
        <dbReference type="EMBL" id="TDK63752.1"/>
    </source>
</evidence>
<organism evidence="8 9">
    <name type="scientific">Sapientia aquatica</name>
    <dbReference type="NCBI Taxonomy" id="1549640"/>
    <lineage>
        <taxon>Bacteria</taxon>
        <taxon>Pseudomonadati</taxon>
        <taxon>Pseudomonadota</taxon>
        <taxon>Betaproteobacteria</taxon>
        <taxon>Burkholderiales</taxon>
        <taxon>Oxalobacteraceae</taxon>
        <taxon>Sapientia</taxon>
    </lineage>
</organism>
<dbReference type="NCBIfam" id="TIGR01730">
    <property type="entry name" value="RND_mfp"/>
    <property type="match status" value="1"/>
</dbReference>
<dbReference type="InterPro" id="IPR050393">
    <property type="entry name" value="MFP_Efflux_Pump"/>
</dbReference>